<dbReference type="PANTHER" id="PTHR30040:SF2">
    <property type="entry name" value="FAD:PROTEIN FMN TRANSFERASE"/>
    <property type="match status" value="1"/>
</dbReference>
<gene>
    <name evidence="12" type="ORF">U27_05615</name>
</gene>
<dbReference type="HOGENOM" id="CLU_044403_5_1_0"/>
<name>A0A081C236_VECG1</name>
<evidence type="ECO:0000256" key="3">
    <source>
        <dbReference type="ARBA" id="ARBA00022630"/>
    </source>
</evidence>
<dbReference type="Proteomes" id="UP000030661">
    <property type="component" value="Unassembled WGS sequence"/>
</dbReference>
<evidence type="ECO:0000256" key="2">
    <source>
        <dbReference type="ARBA" id="ARBA00016337"/>
    </source>
</evidence>
<organism evidence="12">
    <name type="scientific">Vecturithrix granuli</name>
    <dbReference type="NCBI Taxonomy" id="1499967"/>
    <lineage>
        <taxon>Bacteria</taxon>
        <taxon>Candidatus Moduliflexota</taxon>
        <taxon>Candidatus Vecturitrichia</taxon>
        <taxon>Candidatus Vecturitrichales</taxon>
        <taxon>Candidatus Vecturitrichaceae</taxon>
        <taxon>Candidatus Vecturithrix</taxon>
    </lineage>
</organism>
<evidence type="ECO:0000256" key="1">
    <source>
        <dbReference type="ARBA" id="ARBA00011955"/>
    </source>
</evidence>
<comment type="catalytic activity">
    <reaction evidence="9 10">
        <text>L-threonyl-[protein] + FAD = FMN-L-threonyl-[protein] + AMP + H(+)</text>
        <dbReference type="Rhea" id="RHEA:36847"/>
        <dbReference type="Rhea" id="RHEA-COMP:11060"/>
        <dbReference type="Rhea" id="RHEA-COMP:11061"/>
        <dbReference type="ChEBI" id="CHEBI:15378"/>
        <dbReference type="ChEBI" id="CHEBI:30013"/>
        <dbReference type="ChEBI" id="CHEBI:57692"/>
        <dbReference type="ChEBI" id="CHEBI:74257"/>
        <dbReference type="ChEBI" id="CHEBI:456215"/>
        <dbReference type="EC" id="2.7.1.180"/>
    </reaction>
</comment>
<dbReference type="SUPFAM" id="SSF143631">
    <property type="entry name" value="ApbE-like"/>
    <property type="match status" value="1"/>
</dbReference>
<dbReference type="InterPro" id="IPR003374">
    <property type="entry name" value="ApbE-like_sf"/>
</dbReference>
<proteinExistence type="inferred from homology"/>
<feature type="binding site" evidence="11">
    <location>
        <position position="297"/>
    </location>
    <ligand>
        <name>Mg(2+)</name>
        <dbReference type="ChEBI" id="CHEBI:18420"/>
    </ligand>
</feature>
<keyword evidence="4 10" id="KW-0808">Transferase</keyword>
<keyword evidence="6 10" id="KW-0274">FAD</keyword>
<keyword evidence="12" id="KW-0449">Lipoprotein</keyword>
<dbReference type="EMBL" id="DF820468">
    <property type="protein sequence ID" value="GAK58641.1"/>
    <property type="molecule type" value="Genomic_DNA"/>
</dbReference>
<dbReference type="STRING" id="1499967.U27_05615"/>
<dbReference type="AlphaFoldDB" id="A0A081C236"/>
<evidence type="ECO:0000256" key="9">
    <source>
        <dbReference type="ARBA" id="ARBA00048540"/>
    </source>
</evidence>
<dbReference type="GO" id="GO:0046872">
    <property type="term" value="F:metal ion binding"/>
    <property type="evidence" value="ECO:0007669"/>
    <property type="project" value="UniProtKB-UniRule"/>
</dbReference>
<evidence type="ECO:0000256" key="10">
    <source>
        <dbReference type="PIRNR" id="PIRNR006268"/>
    </source>
</evidence>
<dbReference type="EC" id="2.7.1.180" evidence="1 10"/>
<keyword evidence="13" id="KW-1185">Reference proteome</keyword>
<dbReference type="InterPro" id="IPR024932">
    <property type="entry name" value="ApbE"/>
</dbReference>
<dbReference type="eggNOG" id="COG1477">
    <property type="taxonomic scope" value="Bacteria"/>
</dbReference>
<evidence type="ECO:0000256" key="7">
    <source>
        <dbReference type="ARBA" id="ARBA00022842"/>
    </source>
</evidence>
<evidence type="ECO:0000256" key="11">
    <source>
        <dbReference type="PIRSR" id="PIRSR006268-2"/>
    </source>
</evidence>
<evidence type="ECO:0000313" key="12">
    <source>
        <dbReference type="EMBL" id="GAK58641.1"/>
    </source>
</evidence>
<evidence type="ECO:0000313" key="13">
    <source>
        <dbReference type="Proteomes" id="UP000030661"/>
    </source>
</evidence>
<evidence type="ECO:0000256" key="4">
    <source>
        <dbReference type="ARBA" id="ARBA00022679"/>
    </source>
</evidence>
<keyword evidence="7 10" id="KW-0460">Magnesium</keyword>
<dbReference type="PIRSF" id="PIRSF006268">
    <property type="entry name" value="ApbE"/>
    <property type="match status" value="1"/>
</dbReference>
<dbReference type="Pfam" id="PF02424">
    <property type="entry name" value="ApbE"/>
    <property type="match status" value="1"/>
</dbReference>
<comment type="cofactor">
    <cofactor evidence="11">
        <name>Mg(2+)</name>
        <dbReference type="ChEBI" id="CHEBI:18420"/>
    </cofactor>
    <cofactor evidence="11">
        <name>Mn(2+)</name>
        <dbReference type="ChEBI" id="CHEBI:29035"/>
    </cofactor>
    <text evidence="11">Magnesium. Can also use manganese.</text>
</comment>
<dbReference type="Gene3D" id="3.10.520.10">
    <property type="entry name" value="ApbE-like domains"/>
    <property type="match status" value="1"/>
</dbReference>
<accession>A0A081C236</accession>
<dbReference type="GO" id="GO:0016740">
    <property type="term" value="F:transferase activity"/>
    <property type="evidence" value="ECO:0007669"/>
    <property type="project" value="UniProtKB-UniRule"/>
</dbReference>
<evidence type="ECO:0000256" key="8">
    <source>
        <dbReference type="ARBA" id="ARBA00031306"/>
    </source>
</evidence>
<keyword evidence="5 10" id="KW-0479">Metal-binding</keyword>
<sequence>MGRGKTIRVLIVGAAFVSVLVLWMRSQGKAAPGLYRQSQFLLDTLVEITVVSPDEHAAHQAIEAAYAEIGRIESLLSRYSPESQISLVNQSAGKEQFTPVVQEVYAIVQRSLHYTDMTGGVFDISIGPVIDVWGIGTQHERIPDQEELQQLLQLVDYKKIILDHEQGIRLPDPNMTLDLGGIAKGYAIDQAIAVLRQHGVTMALVNAGGDIRCLGTKADGTPWRIGIQNPRKNAAIVGVVNISDAAVATSGDYERYFMQQGIRYHHIFDPATGMPARECQSVTIVAPTAEQADVMATAIFVMGPERGLTFLNEQADIEGMIVRADGKLLFSDGFALQPQ</sequence>
<protein>
    <recommendedName>
        <fullName evidence="2 10">FAD:protein FMN transferase</fullName>
        <ecNumber evidence="1 10">2.7.1.180</ecNumber>
    </recommendedName>
    <alternativeName>
        <fullName evidence="8 10">Flavin transferase</fullName>
    </alternativeName>
</protein>
<evidence type="ECO:0000256" key="5">
    <source>
        <dbReference type="ARBA" id="ARBA00022723"/>
    </source>
</evidence>
<keyword evidence="3 10" id="KW-0285">Flavoprotein</keyword>
<comment type="similarity">
    <text evidence="10">Belongs to the ApbE family.</text>
</comment>
<feature type="binding site" evidence="11">
    <location>
        <position position="181"/>
    </location>
    <ligand>
        <name>Mg(2+)</name>
        <dbReference type="ChEBI" id="CHEBI:18420"/>
    </ligand>
</feature>
<feature type="binding site" evidence="11">
    <location>
        <position position="293"/>
    </location>
    <ligand>
        <name>Mg(2+)</name>
        <dbReference type="ChEBI" id="CHEBI:18420"/>
    </ligand>
</feature>
<evidence type="ECO:0000256" key="6">
    <source>
        <dbReference type="ARBA" id="ARBA00022827"/>
    </source>
</evidence>
<dbReference type="PANTHER" id="PTHR30040">
    <property type="entry name" value="THIAMINE BIOSYNTHESIS LIPOPROTEIN APBE"/>
    <property type="match status" value="1"/>
</dbReference>
<reference evidence="12" key="1">
    <citation type="journal article" date="2015" name="PeerJ">
        <title>First genomic representation of candidate bacterial phylum KSB3 points to enhanced environmental sensing as a trigger of wastewater bulking.</title>
        <authorList>
            <person name="Sekiguchi Y."/>
            <person name="Ohashi A."/>
            <person name="Parks D.H."/>
            <person name="Yamauchi T."/>
            <person name="Tyson G.W."/>
            <person name="Hugenholtz P."/>
        </authorList>
    </citation>
    <scope>NUCLEOTIDE SEQUENCE [LARGE SCALE GENOMIC DNA]</scope>
</reference>